<dbReference type="GO" id="GO:0016746">
    <property type="term" value="F:acyltransferase activity"/>
    <property type="evidence" value="ECO:0007669"/>
    <property type="project" value="UniProtKB-KW"/>
</dbReference>
<keyword evidence="2" id="KW-0808">Transferase</keyword>
<evidence type="ECO:0000313" key="3">
    <source>
        <dbReference type="Proteomes" id="UP001497533"/>
    </source>
</evidence>
<dbReference type="PROSITE" id="PS51186">
    <property type="entry name" value="GNAT"/>
    <property type="match status" value="1"/>
</dbReference>
<name>A0ABP1CE52_9GAMM</name>
<keyword evidence="3" id="KW-1185">Reference proteome</keyword>
<dbReference type="SUPFAM" id="SSF55729">
    <property type="entry name" value="Acyl-CoA N-acyltransferases (Nat)"/>
    <property type="match status" value="1"/>
</dbReference>
<evidence type="ECO:0000313" key="2">
    <source>
        <dbReference type="EMBL" id="CAL1329433.1"/>
    </source>
</evidence>
<dbReference type="Proteomes" id="UP001497533">
    <property type="component" value="Chromosome"/>
</dbReference>
<dbReference type="EMBL" id="OZ034688">
    <property type="protein sequence ID" value="CAL1329433.1"/>
    <property type="molecule type" value="Genomic_DNA"/>
</dbReference>
<dbReference type="InterPro" id="IPR000182">
    <property type="entry name" value="GNAT_dom"/>
</dbReference>
<evidence type="ECO:0000259" key="1">
    <source>
        <dbReference type="PROSITE" id="PS51186"/>
    </source>
</evidence>
<reference evidence="2" key="1">
    <citation type="submission" date="2024-04" db="EMBL/GenBank/DDBJ databases">
        <authorList>
            <person name="Manzano-Marin A."/>
            <person name="Manzano-Marin A."/>
            <person name="Alejandro Manzano Marin A."/>
        </authorList>
    </citation>
    <scope>NUCLEOTIDE SEQUENCE [LARGE SCALE GENOMIC DNA]</scope>
    <source>
        <strain evidence="2">TABTEA</strain>
    </source>
</reference>
<protein>
    <submittedName>
        <fullName evidence="2">dTDP-fucosamine acetyltransferase</fullName>
        <ecNumber evidence="2">2.3.1.210</ecNumber>
    </submittedName>
</protein>
<dbReference type="RefSeq" id="WP_341764896.1">
    <property type="nucleotide sequence ID" value="NZ_OZ034688.1"/>
</dbReference>
<gene>
    <name evidence="2" type="primary">wecD</name>
    <name evidence="2" type="ORF">PRHACTZTBTEA_522</name>
</gene>
<dbReference type="Gene3D" id="3.40.630.30">
    <property type="match status" value="1"/>
</dbReference>
<dbReference type="EC" id="2.3.1.210" evidence="2"/>
<proteinExistence type="predicted"/>
<dbReference type="InterPro" id="IPR016181">
    <property type="entry name" value="Acyl_CoA_acyltransferase"/>
</dbReference>
<dbReference type="Pfam" id="PF00583">
    <property type="entry name" value="Acetyltransf_1"/>
    <property type="match status" value="1"/>
</dbReference>
<feature type="domain" description="N-acetyltransferase" evidence="1">
    <location>
        <begin position="100"/>
        <end position="246"/>
    </location>
</feature>
<sequence length="246" mass="28394">MCIFADIEFLKWESNFFNRLTARLNFNVNSNRILVSNLDKFDIIHAKVLSSEKILIDNLGKIGFFFIEGEINLLLKISFNNSFFKTVLLEQEKVYVAKVCDIDLLAEVASIIFFEKTRFRFPWYNKKKIKEFYSLWIKKSVLGTFDNVCLLIKDKHKTILGFVTLRDVGVDVAQIGLLAKIPKSSGVNIGKKLMLAVFEWCKKNNKKQLKITTQISNNIALNLYLCSGASIVDISYWLYRGNYDSI</sequence>
<keyword evidence="2" id="KW-0012">Acyltransferase</keyword>
<dbReference type="NCBIfam" id="NF008212">
    <property type="entry name" value="PRK10975.1"/>
    <property type="match status" value="1"/>
</dbReference>
<organism evidence="2 3">
    <name type="scientific">Candidatus Providencia siddallii</name>
    <dbReference type="NCBI Taxonomy" id="1715285"/>
    <lineage>
        <taxon>Bacteria</taxon>
        <taxon>Pseudomonadati</taxon>
        <taxon>Pseudomonadota</taxon>
        <taxon>Gammaproteobacteria</taxon>
        <taxon>Enterobacterales</taxon>
        <taxon>Morganellaceae</taxon>
        <taxon>Providencia</taxon>
    </lineage>
</organism>
<accession>A0ABP1CE52</accession>